<evidence type="ECO:0000313" key="3">
    <source>
        <dbReference type="Proteomes" id="UP001596122"/>
    </source>
</evidence>
<dbReference type="PANTHER" id="PTHR11079">
    <property type="entry name" value="CYTOSINE DEAMINASE FAMILY MEMBER"/>
    <property type="match status" value="1"/>
</dbReference>
<protein>
    <submittedName>
        <fullName evidence="2">Nucleoside deaminase</fullName>
        <ecNumber evidence="2">3.5.4.33</ecNumber>
    </submittedName>
</protein>
<name>A0ABW0GNL9_9MICO</name>
<evidence type="ECO:0000313" key="2">
    <source>
        <dbReference type="EMBL" id="MFC5381580.1"/>
    </source>
</evidence>
<dbReference type="RefSeq" id="WP_340269654.1">
    <property type="nucleotide sequence ID" value="NZ_JBBEOG010000004.1"/>
</dbReference>
<dbReference type="PROSITE" id="PS51747">
    <property type="entry name" value="CYT_DCMP_DEAMINASES_2"/>
    <property type="match status" value="1"/>
</dbReference>
<evidence type="ECO:0000259" key="1">
    <source>
        <dbReference type="PROSITE" id="PS51747"/>
    </source>
</evidence>
<dbReference type="EC" id="3.5.4.33" evidence="2"/>
<dbReference type="EMBL" id="JBHSLD010000009">
    <property type="protein sequence ID" value="MFC5381580.1"/>
    <property type="molecule type" value="Genomic_DNA"/>
</dbReference>
<dbReference type="Proteomes" id="UP001596122">
    <property type="component" value="Unassembled WGS sequence"/>
</dbReference>
<organism evidence="2 3">
    <name type="scientific">Aquipuribacter nitratireducens</name>
    <dbReference type="NCBI Taxonomy" id="650104"/>
    <lineage>
        <taxon>Bacteria</taxon>
        <taxon>Bacillati</taxon>
        <taxon>Actinomycetota</taxon>
        <taxon>Actinomycetes</taxon>
        <taxon>Micrococcales</taxon>
        <taxon>Intrasporangiaceae</taxon>
        <taxon>Aquipuribacter</taxon>
    </lineage>
</organism>
<keyword evidence="2" id="KW-0378">Hydrolase</keyword>
<dbReference type="CDD" id="cd01285">
    <property type="entry name" value="nucleoside_deaminase"/>
    <property type="match status" value="1"/>
</dbReference>
<gene>
    <name evidence="2" type="ORF">ACFPJ6_12340</name>
</gene>
<proteinExistence type="predicted"/>
<accession>A0ABW0GNL9</accession>
<dbReference type="PANTHER" id="PTHR11079:SF161">
    <property type="entry name" value="CMP_DCMP-TYPE DEAMINASE DOMAIN-CONTAINING PROTEIN"/>
    <property type="match status" value="1"/>
</dbReference>
<feature type="domain" description="CMP/dCMP-type deaminase" evidence="1">
    <location>
        <begin position="3"/>
        <end position="120"/>
    </location>
</feature>
<reference evidence="3" key="1">
    <citation type="journal article" date="2019" name="Int. J. Syst. Evol. Microbiol.">
        <title>The Global Catalogue of Microorganisms (GCM) 10K type strain sequencing project: providing services to taxonomists for standard genome sequencing and annotation.</title>
        <authorList>
            <consortium name="The Broad Institute Genomics Platform"/>
            <consortium name="The Broad Institute Genome Sequencing Center for Infectious Disease"/>
            <person name="Wu L."/>
            <person name="Ma J."/>
        </authorList>
    </citation>
    <scope>NUCLEOTIDE SEQUENCE [LARGE SCALE GENOMIC DNA]</scope>
    <source>
        <strain evidence="3">CCUG 43114</strain>
    </source>
</reference>
<dbReference type="GO" id="GO:0052717">
    <property type="term" value="F:tRNA-specific adenosine-34 deaminase activity"/>
    <property type="evidence" value="ECO:0007669"/>
    <property type="project" value="UniProtKB-EC"/>
</dbReference>
<dbReference type="Gene3D" id="3.40.140.10">
    <property type="entry name" value="Cytidine Deaminase, domain 2"/>
    <property type="match status" value="1"/>
</dbReference>
<dbReference type="Pfam" id="PF00383">
    <property type="entry name" value="dCMP_cyt_deam_1"/>
    <property type="match status" value="1"/>
</dbReference>
<keyword evidence="3" id="KW-1185">Reference proteome</keyword>
<dbReference type="InterPro" id="IPR016193">
    <property type="entry name" value="Cytidine_deaminase-like"/>
</dbReference>
<dbReference type="InterPro" id="IPR002125">
    <property type="entry name" value="CMP_dCMP_dom"/>
</dbReference>
<sequence>MPPPLAPLLERAVSLAVASVADGGGPFGAVVVRPAADGWETVAEGTNRVTATHDPSAHAEVVALRAAGAALGTHDLAGCVLLSSCEPCPMCRATAMWARVDAVWFAADRHDAARAGFDDLAFYDMLDLPPEQQVPPVRAAAPLGATRPFEAWAAHEARVEY</sequence>
<comment type="caution">
    <text evidence="2">The sequence shown here is derived from an EMBL/GenBank/DDBJ whole genome shotgun (WGS) entry which is preliminary data.</text>
</comment>
<dbReference type="SUPFAM" id="SSF53927">
    <property type="entry name" value="Cytidine deaminase-like"/>
    <property type="match status" value="1"/>
</dbReference>